<evidence type="ECO:0000256" key="2">
    <source>
        <dbReference type="ARBA" id="ARBA00023163"/>
    </source>
</evidence>
<reference evidence="5 6" key="1">
    <citation type="submission" date="2023-12" db="EMBL/GenBank/DDBJ databases">
        <title>A high-quality genome assembly for Dillenia turbinata (Dilleniales).</title>
        <authorList>
            <person name="Chanderbali A."/>
        </authorList>
    </citation>
    <scope>NUCLEOTIDE SEQUENCE [LARGE SCALE GENOMIC DNA]</scope>
    <source>
        <strain evidence="5">LSX21</strain>
        <tissue evidence="5">Leaf</tissue>
    </source>
</reference>
<keyword evidence="6" id="KW-1185">Reference proteome</keyword>
<proteinExistence type="predicted"/>
<keyword evidence="2" id="KW-0804">Transcription</keyword>
<name>A0AAN8Z6K9_9MAGN</name>
<sequence length="342" mass="38070">MSMPVPSNKTNCNMHCRCPAIVMSEASKDLADSAKTIKFGPNYFGYYTSEVADLILQEDDFLPFFDQKAEENRDDYTNKHDGKGAINLSNPSSMFSNCMGAALSDFRQERLKALLHQSVTAFKQEVDEDSGCGDMSSKIPKGCSSENQLPTVPNGCAHCESPEGPMSSCNTCGTRFKQGSEPPAKLQDAESPLNTSHHAEKEVGEVDEDLQVLLETNGPQVEAAVKKFSDELSTNVSVFLSVVILPIASGHMEHQLDKLIKIVLSKCRPMTPTEKQQLRFLIQKLPPRNLDRVVEIIQHSNPPETDCCDEIHVDLENQDNHTLWRLYYCQKALKMLKMPSIS</sequence>
<dbReference type="Proteomes" id="UP001370490">
    <property type="component" value="Unassembled WGS sequence"/>
</dbReference>
<evidence type="ECO:0000313" key="6">
    <source>
        <dbReference type="Proteomes" id="UP001370490"/>
    </source>
</evidence>
<dbReference type="Pfam" id="PF17035">
    <property type="entry name" value="BET"/>
    <property type="match status" value="1"/>
</dbReference>
<feature type="domain" description="NET" evidence="4">
    <location>
        <begin position="260"/>
        <end position="341"/>
    </location>
</feature>
<dbReference type="InterPro" id="IPR027353">
    <property type="entry name" value="NET_dom"/>
</dbReference>
<dbReference type="EMBL" id="JBAMMX010000014">
    <property type="protein sequence ID" value="KAK6928424.1"/>
    <property type="molecule type" value="Genomic_DNA"/>
</dbReference>
<comment type="caution">
    <text evidence="5">The sequence shown here is derived from an EMBL/GenBank/DDBJ whole genome shotgun (WGS) entry which is preliminary data.</text>
</comment>
<feature type="region of interest" description="Disordered" evidence="3">
    <location>
        <begin position="177"/>
        <end position="198"/>
    </location>
</feature>
<dbReference type="PROSITE" id="PS51525">
    <property type="entry name" value="NET"/>
    <property type="match status" value="1"/>
</dbReference>
<protein>
    <submittedName>
        <fullName evidence="5">NET domain</fullName>
    </submittedName>
</protein>
<evidence type="ECO:0000313" key="5">
    <source>
        <dbReference type="EMBL" id="KAK6928424.1"/>
    </source>
</evidence>
<keyword evidence="1" id="KW-0805">Transcription regulation</keyword>
<evidence type="ECO:0000256" key="1">
    <source>
        <dbReference type="ARBA" id="ARBA00023015"/>
    </source>
</evidence>
<dbReference type="InterPro" id="IPR038336">
    <property type="entry name" value="NET_sf"/>
</dbReference>
<organism evidence="5 6">
    <name type="scientific">Dillenia turbinata</name>
    <dbReference type="NCBI Taxonomy" id="194707"/>
    <lineage>
        <taxon>Eukaryota</taxon>
        <taxon>Viridiplantae</taxon>
        <taxon>Streptophyta</taxon>
        <taxon>Embryophyta</taxon>
        <taxon>Tracheophyta</taxon>
        <taxon>Spermatophyta</taxon>
        <taxon>Magnoliopsida</taxon>
        <taxon>eudicotyledons</taxon>
        <taxon>Gunneridae</taxon>
        <taxon>Pentapetalae</taxon>
        <taxon>Dilleniales</taxon>
        <taxon>Dilleniaceae</taxon>
        <taxon>Dillenia</taxon>
    </lineage>
</organism>
<dbReference type="AlphaFoldDB" id="A0AAN8Z6K9"/>
<gene>
    <name evidence="5" type="ORF">RJ641_007015</name>
</gene>
<dbReference type="PANTHER" id="PTHR45926">
    <property type="entry name" value="OSJNBA0053K19.4 PROTEIN"/>
    <property type="match status" value="1"/>
</dbReference>
<accession>A0AAN8Z6K9</accession>
<dbReference type="Gene3D" id="1.20.1270.220">
    <property type="match status" value="1"/>
</dbReference>
<evidence type="ECO:0000256" key="3">
    <source>
        <dbReference type="SAM" id="MobiDB-lite"/>
    </source>
</evidence>
<evidence type="ECO:0000259" key="4">
    <source>
        <dbReference type="PROSITE" id="PS51525"/>
    </source>
</evidence>